<feature type="signal peptide" evidence="1">
    <location>
        <begin position="1"/>
        <end position="18"/>
    </location>
</feature>
<evidence type="ECO:0000313" key="2">
    <source>
        <dbReference type="EMBL" id="GMI34822.1"/>
    </source>
</evidence>
<feature type="chain" id="PRO_5040794862" evidence="1">
    <location>
        <begin position="19"/>
        <end position="554"/>
    </location>
</feature>
<evidence type="ECO:0000256" key="1">
    <source>
        <dbReference type="SAM" id="SignalP"/>
    </source>
</evidence>
<accession>A0A9W7G6X8</accession>
<organism evidence="2 3">
    <name type="scientific">Triparma columacea</name>
    <dbReference type="NCBI Taxonomy" id="722753"/>
    <lineage>
        <taxon>Eukaryota</taxon>
        <taxon>Sar</taxon>
        <taxon>Stramenopiles</taxon>
        <taxon>Ochrophyta</taxon>
        <taxon>Bolidophyceae</taxon>
        <taxon>Parmales</taxon>
        <taxon>Triparmaceae</taxon>
        <taxon>Triparma</taxon>
    </lineage>
</organism>
<keyword evidence="1" id="KW-0732">Signal</keyword>
<protein>
    <submittedName>
        <fullName evidence="2">Uncharacterized protein</fullName>
    </submittedName>
</protein>
<gene>
    <name evidence="2" type="ORF">TrCOL_g8806</name>
</gene>
<reference evidence="3" key="1">
    <citation type="journal article" date="2023" name="Commun. Biol.">
        <title>Genome analysis of Parmales, the sister group of diatoms, reveals the evolutionary specialization of diatoms from phago-mixotrophs to photoautotrophs.</title>
        <authorList>
            <person name="Ban H."/>
            <person name="Sato S."/>
            <person name="Yoshikawa S."/>
            <person name="Yamada K."/>
            <person name="Nakamura Y."/>
            <person name="Ichinomiya M."/>
            <person name="Sato N."/>
            <person name="Blanc-Mathieu R."/>
            <person name="Endo H."/>
            <person name="Kuwata A."/>
            <person name="Ogata H."/>
        </authorList>
    </citation>
    <scope>NUCLEOTIDE SEQUENCE [LARGE SCALE GENOMIC DNA]</scope>
</reference>
<name>A0A9W7G6X8_9STRA</name>
<comment type="caution">
    <text evidence="2">The sequence shown here is derived from an EMBL/GenBank/DDBJ whole genome shotgun (WGS) entry which is preliminary data.</text>
</comment>
<dbReference type="AlphaFoldDB" id="A0A9W7G6X8"/>
<proteinExistence type="predicted"/>
<keyword evidence="3" id="KW-1185">Reference proteome</keyword>
<dbReference type="Proteomes" id="UP001165065">
    <property type="component" value="Unassembled WGS sequence"/>
</dbReference>
<dbReference type="EMBL" id="BRYA01000047">
    <property type="protein sequence ID" value="GMI34822.1"/>
    <property type="molecule type" value="Genomic_DNA"/>
</dbReference>
<sequence length="554" mass="61039">MTRTLLFLLLFLPLVVNGSFRSRINKDIDVGGNKLASTAQVVGEEILSLVDDKSGFLSVKGPFWGQNLYTGEHQFQLEASPVLPNVRNNCSESLVEGGKISIKLAAQNSEGIPLLGYRIKRVFDDPKTEFEGEVCKPWGSKALPNRDKRFFSVSVFENCIPFVIRNATEFVYKVGLGEQGAKLIDGAGEVKGKRGNAGKVKERKKSKKEKRRIEALHQNATNMLQGLEASKRRGIDFTLNNFMSGSSGKSPKGFDYSFQTSIEHISHDLLEGENVLCSTLSGNWKNHRKLSVLGQHRISTQLSSGLRFPSLGLGGLGGVGIGEWREWRGLRGWKGGGSGSKKIVDRGEIRTARKSSLKHVVYEKPRFSRLEITTVSGVPIVNKAKKMPSIQLAMKNIITSGFNSSLPLHMRDMNGFKLGKGVRGWKPNEHGPFTEGLRSTVEFRIGGDTSGLGLCCVLFGDFMCFSRVLRVEPLPAVGAEELKGFKEKMKVLKRSYNAKTVTKTATGVGVRFKVKNLRIKADVASLNSGQTKFHVGVGRDFTTEFDEDCDFNGI</sequence>
<dbReference type="OrthoDB" id="191730at2759"/>
<evidence type="ECO:0000313" key="3">
    <source>
        <dbReference type="Proteomes" id="UP001165065"/>
    </source>
</evidence>